<comment type="caution">
    <text evidence="2">The sequence shown here is derived from an EMBL/GenBank/DDBJ whole genome shotgun (WGS) entry which is preliminary data.</text>
</comment>
<dbReference type="RefSeq" id="WP_282679821.1">
    <property type="nucleotide sequence ID" value="NZ_CP106875.1"/>
</dbReference>
<evidence type="ECO:0000313" key="2">
    <source>
        <dbReference type="EMBL" id="MDI5833283.1"/>
    </source>
</evidence>
<keyword evidence="1" id="KW-0812">Transmembrane</keyword>
<sequence length="156" mass="17230">MKSKGYTLLGLLAVLVVMTVIVQISIELRMKNLRYEQLETTATKVIDVAKAYDLYYAEKCGPSFVIPDINTLGVDISGIGNASNLLLGTFTNSSNVKYLKVSLTYQRSSDAVISKDIFGSGAMIASDKRTVEYFFLPSISLNSQSRKNWFGDVNCF</sequence>
<feature type="transmembrane region" description="Helical" evidence="1">
    <location>
        <begin position="6"/>
        <end position="26"/>
    </location>
</feature>
<dbReference type="Proteomes" id="UP001159075">
    <property type="component" value="Unassembled WGS sequence"/>
</dbReference>
<gene>
    <name evidence="2" type="ORF">ODY93_17005</name>
</gene>
<keyword evidence="3" id="KW-1185">Reference proteome</keyword>
<organism evidence="2 3">
    <name type="scientific">Shewanella xiamenensis</name>
    <dbReference type="NCBI Taxonomy" id="332186"/>
    <lineage>
        <taxon>Bacteria</taxon>
        <taxon>Pseudomonadati</taxon>
        <taxon>Pseudomonadota</taxon>
        <taxon>Gammaproteobacteria</taxon>
        <taxon>Alteromonadales</taxon>
        <taxon>Shewanellaceae</taxon>
        <taxon>Shewanella</taxon>
    </lineage>
</organism>
<evidence type="ECO:0000313" key="3">
    <source>
        <dbReference type="Proteomes" id="UP001159075"/>
    </source>
</evidence>
<evidence type="ECO:0008006" key="4">
    <source>
        <dbReference type="Google" id="ProtNLM"/>
    </source>
</evidence>
<accession>A0ABT6UGW2</accession>
<proteinExistence type="predicted"/>
<protein>
    <recommendedName>
        <fullName evidence="4">Type II secretion system protein</fullName>
    </recommendedName>
</protein>
<name>A0ABT6UGW2_9GAMM</name>
<keyword evidence="1" id="KW-1133">Transmembrane helix</keyword>
<dbReference type="EMBL" id="JAOTLW010000020">
    <property type="protein sequence ID" value="MDI5833283.1"/>
    <property type="molecule type" value="Genomic_DNA"/>
</dbReference>
<keyword evidence="1" id="KW-0472">Membrane</keyword>
<evidence type="ECO:0000256" key="1">
    <source>
        <dbReference type="SAM" id="Phobius"/>
    </source>
</evidence>
<reference evidence="2 3" key="1">
    <citation type="submission" date="2022-09" db="EMBL/GenBank/DDBJ databases">
        <title>The outer-membrane cytochrome OmcA is essential for infection of Shewanella oneidensis by a zebrafish-associated bacteriophage.</title>
        <authorList>
            <person name="Grenfell A.W."/>
            <person name="Intile P."/>
            <person name="Mcfarlane J."/>
            <person name="Leung D."/>
            <person name="Abdalla K."/>
            <person name="Wold M."/>
            <person name="Kees E."/>
            <person name="Gralnick J."/>
        </authorList>
    </citation>
    <scope>NUCLEOTIDE SEQUENCE [LARGE SCALE GENOMIC DNA]</scope>
    <source>
        <strain evidence="2 3">NF-5</strain>
    </source>
</reference>